<comment type="subcellular location">
    <subcellularLocation>
        <location evidence="1">Membrane</location>
    </subcellularLocation>
</comment>
<dbReference type="Pfam" id="PF01679">
    <property type="entry name" value="Pmp3"/>
    <property type="match status" value="1"/>
</dbReference>
<keyword evidence="8" id="KW-1185">Reference proteome</keyword>
<evidence type="ECO:0000256" key="5">
    <source>
        <dbReference type="ARBA" id="ARBA00023136"/>
    </source>
</evidence>
<organism evidence="7 8">
    <name type="scientific">Sphingomonas tabacisoli</name>
    <dbReference type="NCBI Taxonomy" id="2249466"/>
    <lineage>
        <taxon>Bacteria</taxon>
        <taxon>Pseudomonadati</taxon>
        <taxon>Pseudomonadota</taxon>
        <taxon>Alphaproteobacteria</taxon>
        <taxon>Sphingomonadales</taxon>
        <taxon>Sphingomonadaceae</taxon>
        <taxon>Sphingomonas</taxon>
    </lineage>
</organism>
<keyword evidence="5 6" id="KW-0472">Membrane</keyword>
<reference evidence="8" key="1">
    <citation type="journal article" date="2019" name="Int. J. Syst. Evol. Microbiol.">
        <title>The Global Catalogue of Microorganisms (GCM) 10K type strain sequencing project: providing services to taxonomists for standard genome sequencing and annotation.</title>
        <authorList>
            <consortium name="The Broad Institute Genomics Platform"/>
            <consortium name="The Broad Institute Genome Sequencing Center for Infectious Disease"/>
            <person name="Wu L."/>
            <person name="Ma J."/>
        </authorList>
    </citation>
    <scope>NUCLEOTIDE SEQUENCE [LARGE SCALE GENOMIC DNA]</scope>
    <source>
        <strain evidence="8">CGMCC 1.16275</strain>
    </source>
</reference>
<accession>A0ABW4HZS5</accession>
<name>A0ABW4HZS5_9SPHN</name>
<dbReference type="PANTHER" id="PTHR21659">
    <property type="entry name" value="HYDROPHOBIC PROTEIN RCI2 LOW TEMPERATURE AND SALT RESPONSIVE PROTEIN LTI6 -RELATED"/>
    <property type="match status" value="1"/>
</dbReference>
<evidence type="ECO:0000256" key="4">
    <source>
        <dbReference type="ARBA" id="ARBA00022989"/>
    </source>
</evidence>
<evidence type="ECO:0000313" key="7">
    <source>
        <dbReference type="EMBL" id="MFD1610666.1"/>
    </source>
</evidence>
<keyword evidence="3 6" id="KW-0812">Transmembrane</keyword>
<sequence length="46" mass="5132">MAALLLPPLGVFLDRGLGRDFWIAVVLTCFAWIPGMIFALWTVLAR</sequence>
<evidence type="ECO:0000256" key="1">
    <source>
        <dbReference type="ARBA" id="ARBA00004370"/>
    </source>
</evidence>
<dbReference type="PANTHER" id="PTHR21659:SF42">
    <property type="entry name" value="UPF0057 MEMBRANE PROTEIN ZK632.10-RELATED"/>
    <property type="match status" value="1"/>
</dbReference>
<feature type="transmembrane region" description="Helical" evidence="6">
    <location>
        <begin position="21"/>
        <end position="44"/>
    </location>
</feature>
<proteinExistence type="inferred from homology"/>
<gene>
    <name evidence="7" type="ORF">ACFSCW_02495</name>
</gene>
<dbReference type="RefSeq" id="WP_380886550.1">
    <property type="nucleotide sequence ID" value="NZ_JBHUDY010000001.1"/>
</dbReference>
<evidence type="ECO:0000256" key="6">
    <source>
        <dbReference type="SAM" id="Phobius"/>
    </source>
</evidence>
<keyword evidence="4 6" id="KW-1133">Transmembrane helix</keyword>
<evidence type="ECO:0000313" key="8">
    <source>
        <dbReference type="Proteomes" id="UP001597115"/>
    </source>
</evidence>
<dbReference type="InterPro" id="IPR000612">
    <property type="entry name" value="PMP3"/>
</dbReference>
<protein>
    <submittedName>
        <fullName evidence="7">YqaE/Pmp3 family membrane protein</fullName>
    </submittedName>
</protein>
<dbReference type="Proteomes" id="UP001597115">
    <property type="component" value="Unassembled WGS sequence"/>
</dbReference>
<evidence type="ECO:0000256" key="2">
    <source>
        <dbReference type="ARBA" id="ARBA00009530"/>
    </source>
</evidence>
<dbReference type="EMBL" id="JBHUDY010000001">
    <property type="protein sequence ID" value="MFD1610666.1"/>
    <property type="molecule type" value="Genomic_DNA"/>
</dbReference>
<comment type="similarity">
    <text evidence="2">Belongs to the UPF0057 (PMP3) family.</text>
</comment>
<evidence type="ECO:0000256" key="3">
    <source>
        <dbReference type="ARBA" id="ARBA00022692"/>
    </source>
</evidence>
<comment type="caution">
    <text evidence="7">The sequence shown here is derived from an EMBL/GenBank/DDBJ whole genome shotgun (WGS) entry which is preliminary data.</text>
</comment>